<dbReference type="InterPro" id="IPR005828">
    <property type="entry name" value="MFS_sugar_transport-like"/>
</dbReference>
<dbReference type="PANTHER" id="PTHR48021">
    <property type="match status" value="1"/>
</dbReference>
<evidence type="ECO:0000256" key="2">
    <source>
        <dbReference type="ARBA" id="ARBA00022692"/>
    </source>
</evidence>
<feature type="transmembrane region" description="Helical" evidence="6">
    <location>
        <begin position="421"/>
        <end position="444"/>
    </location>
</feature>
<feature type="transmembrane region" description="Helical" evidence="6">
    <location>
        <begin position="126"/>
        <end position="147"/>
    </location>
</feature>
<dbReference type="InterPro" id="IPR003663">
    <property type="entry name" value="Sugar/inositol_transpt"/>
</dbReference>
<evidence type="ECO:0000313" key="8">
    <source>
        <dbReference type="Proteomes" id="UP000504606"/>
    </source>
</evidence>
<dbReference type="PROSITE" id="PS50850">
    <property type="entry name" value="MFS"/>
    <property type="match status" value="1"/>
</dbReference>
<dbReference type="GO" id="GO:0022857">
    <property type="term" value="F:transmembrane transporter activity"/>
    <property type="evidence" value="ECO:0007669"/>
    <property type="project" value="InterPro"/>
</dbReference>
<feature type="transmembrane region" description="Helical" evidence="6">
    <location>
        <begin position="324"/>
        <end position="347"/>
    </location>
</feature>
<evidence type="ECO:0000256" key="5">
    <source>
        <dbReference type="SAM" id="MobiDB-lite"/>
    </source>
</evidence>
<accession>A0A9C6XA81</accession>
<evidence type="ECO:0000256" key="3">
    <source>
        <dbReference type="ARBA" id="ARBA00022989"/>
    </source>
</evidence>
<gene>
    <name evidence="9" type="primary">LOC113216741</name>
</gene>
<dbReference type="PRINTS" id="PR00171">
    <property type="entry name" value="SUGRTRNSPORT"/>
</dbReference>
<evidence type="ECO:0000256" key="6">
    <source>
        <dbReference type="SAM" id="Phobius"/>
    </source>
</evidence>
<protein>
    <submittedName>
        <fullName evidence="9">Facilitated trehalose transporter Tret1-2 homolog</fullName>
    </submittedName>
</protein>
<dbReference type="Pfam" id="PF00083">
    <property type="entry name" value="Sugar_tr"/>
    <property type="match status" value="1"/>
</dbReference>
<dbReference type="InterPro" id="IPR020846">
    <property type="entry name" value="MFS_dom"/>
</dbReference>
<dbReference type="InterPro" id="IPR050549">
    <property type="entry name" value="MFS_Trehalose_Transporter"/>
</dbReference>
<keyword evidence="8" id="KW-1185">Reference proteome</keyword>
<feature type="compositionally biased region" description="Basic and acidic residues" evidence="5">
    <location>
        <begin position="1"/>
        <end position="19"/>
    </location>
</feature>
<evidence type="ECO:0000313" key="9">
    <source>
        <dbReference type="RefSeq" id="XP_052132023.1"/>
    </source>
</evidence>
<sequence length="562" mass="60986">MVEAKDRECDGADRDDPGLQRRLSGGLDVADTRSPEKHALVEPAKCPGLIAANGDKHLLQQGKEQWTPTTPTDENKKAFSQKRQFLACAAVQTMAVLGGLAIAHSSSLLPALSGPDSEVPITPQQGAWIASSLVLAVPLGSMLGLLLNDVLGRLTLIKIIALPQVLGWVLVATAGSLAQIVGARFILGTALGMSHSFTTLYISEVADKDIRGGLGALGTALASLGILLCYTMGAFLDWRTHAWANCCLPVLPLALLFTLATESPVWLRERGRDEEAARASTFFYDDPTKVLSVAKAGADKKKAKAMGARTWRALFTEPRGYKPFVLIQAVFIIQQLVGIYITIYYAVPLFMETGCTLDPYLASILIGVVRLVGCTSVSWAMRRLGRRPLMLASSAGQAVAMATSGYATARILQGGEVSSMWVVGGILSYIAFGCLGWQVLPWTMMAEVFPHEVRSLAQFINAATANVYIFAVLQLYPTMNDALGGAAGVQYLFAATSALSAVFVWVMLPETRGRTLQEIEEYFENNATFLTERRRKRDRRRQRRDEQEQDADDATRTPLDPA</sequence>
<feature type="region of interest" description="Disordered" evidence="5">
    <location>
        <begin position="534"/>
        <end position="562"/>
    </location>
</feature>
<dbReference type="Proteomes" id="UP000504606">
    <property type="component" value="Unplaced"/>
</dbReference>
<dbReference type="PANTHER" id="PTHR48021:SF24">
    <property type="entry name" value="MAJOR FACILITATOR SUPERFAMILY (MFS) PROFILE DOMAIN-CONTAINING PROTEIN"/>
    <property type="match status" value="1"/>
</dbReference>
<feature type="transmembrane region" description="Helical" evidence="6">
    <location>
        <begin position="184"/>
        <end position="202"/>
    </location>
</feature>
<dbReference type="SUPFAM" id="SSF103473">
    <property type="entry name" value="MFS general substrate transporter"/>
    <property type="match status" value="1"/>
</dbReference>
<dbReference type="Gene3D" id="1.20.1250.20">
    <property type="entry name" value="MFS general substrate transporter like domains"/>
    <property type="match status" value="1"/>
</dbReference>
<feature type="transmembrane region" description="Helical" evidence="6">
    <location>
        <begin position="214"/>
        <end position="236"/>
    </location>
</feature>
<dbReference type="GeneID" id="113216741"/>
<feature type="transmembrane region" description="Helical" evidence="6">
    <location>
        <begin position="359"/>
        <end position="381"/>
    </location>
</feature>
<feature type="transmembrane region" description="Helical" evidence="6">
    <location>
        <begin position="488"/>
        <end position="508"/>
    </location>
</feature>
<dbReference type="OrthoDB" id="6612291at2759"/>
<feature type="transmembrane region" description="Helical" evidence="6">
    <location>
        <begin position="85"/>
        <end position="106"/>
    </location>
</feature>
<comment type="subcellular location">
    <subcellularLocation>
        <location evidence="1">Membrane</location>
        <topology evidence="1">Multi-pass membrane protein</topology>
    </subcellularLocation>
</comment>
<organism evidence="8 9">
    <name type="scientific">Frankliniella occidentalis</name>
    <name type="common">Western flower thrips</name>
    <name type="synonym">Euthrips occidentalis</name>
    <dbReference type="NCBI Taxonomy" id="133901"/>
    <lineage>
        <taxon>Eukaryota</taxon>
        <taxon>Metazoa</taxon>
        <taxon>Ecdysozoa</taxon>
        <taxon>Arthropoda</taxon>
        <taxon>Hexapoda</taxon>
        <taxon>Insecta</taxon>
        <taxon>Pterygota</taxon>
        <taxon>Neoptera</taxon>
        <taxon>Paraneoptera</taxon>
        <taxon>Thysanoptera</taxon>
        <taxon>Terebrantia</taxon>
        <taxon>Thripoidea</taxon>
        <taxon>Thripidae</taxon>
        <taxon>Frankliniella</taxon>
    </lineage>
</organism>
<dbReference type="AlphaFoldDB" id="A0A9C6XA81"/>
<dbReference type="InterPro" id="IPR036259">
    <property type="entry name" value="MFS_trans_sf"/>
</dbReference>
<dbReference type="KEGG" id="foc:113216741"/>
<dbReference type="RefSeq" id="XP_052132023.1">
    <property type="nucleotide sequence ID" value="XM_052276063.1"/>
</dbReference>
<feature type="transmembrane region" description="Helical" evidence="6">
    <location>
        <begin position="388"/>
        <end position="409"/>
    </location>
</feature>
<name>A0A9C6XA81_FRAOC</name>
<feature type="transmembrane region" description="Helical" evidence="6">
    <location>
        <begin position="456"/>
        <end position="476"/>
    </location>
</feature>
<dbReference type="GO" id="GO:0016020">
    <property type="term" value="C:membrane"/>
    <property type="evidence" value="ECO:0007669"/>
    <property type="project" value="UniProtKB-SubCell"/>
</dbReference>
<evidence type="ECO:0000256" key="1">
    <source>
        <dbReference type="ARBA" id="ARBA00004141"/>
    </source>
</evidence>
<feature type="transmembrane region" description="Helical" evidence="6">
    <location>
        <begin position="242"/>
        <end position="260"/>
    </location>
</feature>
<keyword evidence="2 6" id="KW-0812">Transmembrane</keyword>
<reference evidence="9" key="2">
    <citation type="submission" date="2025-08" db="UniProtKB">
        <authorList>
            <consortium name="RefSeq"/>
        </authorList>
    </citation>
    <scope>IDENTIFICATION</scope>
    <source>
        <tissue evidence="9">Whole organism</tissue>
    </source>
</reference>
<reference evidence="9" key="1">
    <citation type="journal article" date="2018" name="Proc. Natl. Acad. Sci. U.S.A.">
        <title>Phylogenomics and the evolution of hemipteroid insects.</title>
        <authorList>
            <person name="Johnson K.P."/>
            <person name="Dietrich C.H."/>
            <person name="Friedrich F."/>
            <person name="Beutel R.G."/>
            <person name="Wipfler B."/>
            <person name="Peters R.S."/>
            <person name="Allen J.M."/>
            <person name="Petersen M."/>
            <person name="Donath A."/>
            <person name="Walden K.K."/>
            <person name="Kozlov A.M."/>
            <person name="Podsiadlowski L."/>
            <person name="Mayer C."/>
            <person name="Meusemann K."/>
            <person name="Vasilikopoulos A."/>
            <person name="Waterhouse R.M."/>
            <person name="Cameron S.L."/>
            <person name="Weirauch C."/>
            <person name="Swanson D.R."/>
            <person name="Percy D.M."/>
            <person name="Hardy N.B."/>
            <person name="Terry I."/>
            <person name="Liu S."/>
            <person name="Zhou X."/>
            <person name="Misof B."/>
            <person name="Robertson H.M."/>
            <person name="Yoshizawa K."/>
        </authorList>
    </citation>
    <scope>NUCLEOTIDE SEQUENCE</scope>
    <source>
        <tissue evidence="9">Whole organism</tissue>
    </source>
</reference>
<feature type="transmembrane region" description="Helical" evidence="6">
    <location>
        <begin position="159"/>
        <end position="178"/>
    </location>
</feature>
<keyword evidence="4 6" id="KW-0472">Membrane</keyword>
<dbReference type="FunFam" id="1.20.1250.20:FF:000249">
    <property type="entry name" value="facilitated trehalose transporter Tret1"/>
    <property type="match status" value="1"/>
</dbReference>
<proteinExistence type="predicted"/>
<evidence type="ECO:0000256" key="4">
    <source>
        <dbReference type="ARBA" id="ARBA00023136"/>
    </source>
</evidence>
<feature type="region of interest" description="Disordered" evidence="5">
    <location>
        <begin position="1"/>
        <end position="35"/>
    </location>
</feature>
<keyword evidence="3 6" id="KW-1133">Transmembrane helix</keyword>
<evidence type="ECO:0000259" key="7">
    <source>
        <dbReference type="PROSITE" id="PS50850"/>
    </source>
</evidence>
<feature type="domain" description="Major facilitator superfamily (MFS) profile" evidence="7">
    <location>
        <begin position="87"/>
        <end position="512"/>
    </location>
</feature>